<evidence type="ECO:0000313" key="3">
    <source>
        <dbReference type="Proteomes" id="UP000799778"/>
    </source>
</evidence>
<feature type="region of interest" description="Disordered" evidence="1">
    <location>
        <begin position="79"/>
        <end position="107"/>
    </location>
</feature>
<name>A0A6A5XXX1_9PLEO</name>
<keyword evidence="3" id="KW-1185">Reference proteome</keyword>
<organism evidence="2 3">
    <name type="scientific">Aaosphaeria arxii CBS 175.79</name>
    <dbReference type="NCBI Taxonomy" id="1450172"/>
    <lineage>
        <taxon>Eukaryota</taxon>
        <taxon>Fungi</taxon>
        <taxon>Dikarya</taxon>
        <taxon>Ascomycota</taxon>
        <taxon>Pezizomycotina</taxon>
        <taxon>Dothideomycetes</taxon>
        <taxon>Pleosporomycetidae</taxon>
        <taxon>Pleosporales</taxon>
        <taxon>Pleosporales incertae sedis</taxon>
        <taxon>Aaosphaeria</taxon>
    </lineage>
</organism>
<dbReference type="GeneID" id="54278757"/>
<evidence type="ECO:0000313" key="2">
    <source>
        <dbReference type="EMBL" id="KAF2017799.1"/>
    </source>
</evidence>
<protein>
    <submittedName>
        <fullName evidence="2">Uncharacterized protein</fullName>
    </submittedName>
</protein>
<gene>
    <name evidence="2" type="ORF">BU24DRAFT_159169</name>
</gene>
<sequence>MMAARRLWTFQLRICQSFLETITCSCFLFFASLVHRLLLPHLLLLLPHPSSSSHPVSNPSQHSGPYPVSSPTWVSIPPTYLRSDPSINLPTKLPLVTERTRRNRPSG</sequence>
<accession>A0A6A5XXX1</accession>
<dbReference type="RefSeq" id="XP_033386138.1">
    <property type="nucleotide sequence ID" value="XM_033521360.1"/>
</dbReference>
<reference evidence="2" key="1">
    <citation type="journal article" date="2020" name="Stud. Mycol.">
        <title>101 Dothideomycetes genomes: a test case for predicting lifestyles and emergence of pathogens.</title>
        <authorList>
            <person name="Haridas S."/>
            <person name="Albert R."/>
            <person name="Binder M."/>
            <person name="Bloem J."/>
            <person name="Labutti K."/>
            <person name="Salamov A."/>
            <person name="Andreopoulos B."/>
            <person name="Baker S."/>
            <person name="Barry K."/>
            <person name="Bills G."/>
            <person name="Bluhm B."/>
            <person name="Cannon C."/>
            <person name="Castanera R."/>
            <person name="Culley D."/>
            <person name="Daum C."/>
            <person name="Ezra D."/>
            <person name="Gonzalez J."/>
            <person name="Henrissat B."/>
            <person name="Kuo A."/>
            <person name="Liang C."/>
            <person name="Lipzen A."/>
            <person name="Lutzoni F."/>
            <person name="Magnuson J."/>
            <person name="Mondo S."/>
            <person name="Nolan M."/>
            <person name="Ohm R."/>
            <person name="Pangilinan J."/>
            <person name="Park H.-J."/>
            <person name="Ramirez L."/>
            <person name="Alfaro M."/>
            <person name="Sun H."/>
            <person name="Tritt A."/>
            <person name="Yoshinaga Y."/>
            <person name="Zwiers L.-H."/>
            <person name="Turgeon B."/>
            <person name="Goodwin S."/>
            <person name="Spatafora J."/>
            <person name="Crous P."/>
            <person name="Grigoriev I."/>
        </authorList>
    </citation>
    <scope>NUCLEOTIDE SEQUENCE</scope>
    <source>
        <strain evidence="2">CBS 175.79</strain>
    </source>
</reference>
<dbReference type="AlphaFoldDB" id="A0A6A5XXX1"/>
<dbReference type="Proteomes" id="UP000799778">
    <property type="component" value="Unassembled WGS sequence"/>
</dbReference>
<evidence type="ECO:0000256" key="1">
    <source>
        <dbReference type="SAM" id="MobiDB-lite"/>
    </source>
</evidence>
<dbReference type="EMBL" id="ML978068">
    <property type="protein sequence ID" value="KAF2017799.1"/>
    <property type="molecule type" value="Genomic_DNA"/>
</dbReference>
<proteinExistence type="predicted"/>